<sequence>MPLAIPLPDLRPYASLVLLFLPLIIQHARRLYHSLTVPSRHPPPQPLPPTTRRLWHTLLFLHTLYTLLLLTLARPHNIFTSLHAPLSAPVSALHTILRLAPGSVPAHVAAPHVLRLLQSAPTRSAYVRFGHAAIAACTYCEHPADYELFALSGRTVSYALEAAWGMLLAGGWTRRHECRPMLLTLLAALLVGETYVLRNVEVDIDAGSSIMWHDTLWLARQTIFLLLPLSLPLLPPAPPPQPAPLLHLLPRLDTLSQHLTFLRLQRSSIPRSPSLRAALTSFWEQDARSRTAAWEDPALREKAEELGLPLAQDGPVWQAGKGAVHRVWHMAGLPMLKDADEALEGEDVVVRRR</sequence>
<dbReference type="Proteomes" id="UP000076738">
    <property type="component" value="Unassembled WGS sequence"/>
</dbReference>
<organism evidence="1 2">
    <name type="scientific">Calocera viscosa (strain TUFC12733)</name>
    <dbReference type="NCBI Taxonomy" id="1330018"/>
    <lineage>
        <taxon>Eukaryota</taxon>
        <taxon>Fungi</taxon>
        <taxon>Dikarya</taxon>
        <taxon>Basidiomycota</taxon>
        <taxon>Agaricomycotina</taxon>
        <taxon>Dacrymycetes</taxon>
        <taxon>Dacrymycetales</taxon>
        <taxon>Dacrymycetaceae</taxon>
        <taxon>Calocera</taxon>
    </lineage>
</organism>
<dbReference type="OrthoDB" id="4218123at2759"/>
<protein>
    <submittedName>
        <fullName evidence="1">Uncharacterized protein</fullName>
    </submittedName>
</protein>
<accession>A0A167P915</accession>
<keyword evidence="2" id="KW-1185">Reference proteome</keyword>
<evidence type="ECO:0000313" key="1">
    <source>
        <dbReference type="EMBL" id="KZO98539.1"/>
    </source>
</evidence>
<dbReference type="PANTHER" id="PTHR39470">
    <property type="entry name" value="CHROMOSOME 10, WHOLE GENOME SHOTGUN SEQUENCE"/>
    <property type="match status" value="1"/>
</dbReference>
<gene>
    <name evidence="1" type="ORF">CALVIDRAFT_26877</name>
</gene>
<evidence type="ECO:0000313" key="2">
    <source>
        <dbReference type="Proteomes" id="UP000076738"/>
    </source>
</evidence>
<proteinExistence type="predicted"/>
<dbReference type="STRING" id="1330018.A0A167P915"/>
<dbReference type="AlphaFoldDB" id="A0A167P915"/>
<dbReference type="PANTHER" id="PTHR39470:SF1">
    <property type="entry name" value="CHORISMATE SYNTHASE PROTEIN"/>
    <property type="match status" value="1"/>
</dbReference>
<dbReference type="EMBL" id="KV417275">
    <property type="protein sequence ID" value="KZO98539.1"/>
    <property type="molecule type" value="Genomic_DNA"/>
</dbReference>
<reference evidence="1 2" key="1">
    <citation type="journal article" date="2016" name="Mol. Biol. Evol.">
        <title>Comparative Genomics of Early-Diverging Mushroom-Forming Fungi Provides Insights into the Origins of Lignocellulose Decay Capabilities.</title>
        <authorList>
            <person name="Nagy L.G."/>
            <person name="Riley R."/>
            <person name="Tritt A."/>
            <person name="Adam C."/>
            <person name="Daum C."/>
            <person name="Floudas D."/>
            <person name="Sun H."/>
            <person name="Yadav J.S."/>
            <person name="Pangilinan J."/>
            <person name="Larsson K.H."/>
            <person name="Matsuura K."/>
            <person name="Barry K."/>
            <person name="Labutti K."/>
            <person name="Kuo R."/>
            <person name="Ohm R.A."/>
            <person name="Bhattacharya S.S."/>
            <person name="Shirouzu T."/>
            <person name="Yoshinaga Y."/>
            <person name="Martin F.M."/>
            <person name="Grigoriev I.V."/>
            <person name="Hibbett D.S."/>
        </authorList>
    </citation>
    <scope>NUCLEOTIDE SEQUENCE [LARGE SCALE GENOMIC DNA]</scope>
    <source>
        <strain evidence="1 2">TUFC12733</strain>
    </source>
</reference>
<name>A0A167P915_CALVF</name>